<feature type="domain" description="HTH hxlR-type" evidence="5">
    <location>
        <begin position="12"/>
        <end position="106"/>
    </location>
</feature>
<dbReference type="PROSITE" id="PS51118">
    <property type="entry name" value="HTH_HXLR"/>
    <property type="match status" value="1"/>
</dbReference>
<dbReference type="Proteomes" id="UP000270697">
    <property type="component" value="Unassembled WGS sequence"/>
</dbReference>
<dbReference type="PANTHER" id="PTHR33204">
    <property type="entry name" value="TRANSCRIPTIONAL REGULATOR, MARR FAMILY"/>
    <property type="match status" value="1"/>
</dbReference>
<reference evidence="6 9" key="2">
    <citation type="submission" date="2018-10" db="EMBL/GenBank/DDBJ databases">
        <title>Sequencing the genomes of 1000 actinobacteria strains.</title>
        <authorList>
            <person name="Klenk H.-P."/>
        </authorList>
    </citation>
    <scope>NUCLEOTIDE SEQUENCE [LARGE SCALE GENOMIC DNA]</scope>
    <source>
        <strain evidence="6 9">DSM 45119</strain>
    </source>
</reference>
<gene>
    <name evidence="6" type="ORF">ATL45_6823</name>
    <name evidence="7" type="ORF">SAMN05421805_101170</name>
</gene>
<dbReference type="InterPro" id="IPR036388">
    <property type="entry name" value="WH-like_DNA-bd_sf"/>
</dbReference>
<organism evidence="7 8">
    <name type="scientific">Saccharopolyspora antimicrobica</name>
    <dbReference type="NCBI Taxonomy" id="455193"/>
    <lineage>
        <taxon>Bacteria</taxon>
        <taxon>Bacillati</taxon>
        <taxon>Actinomycetota</taxon>
        <taxon>Actinomycetes</taxon>
        <taxon>Pseudonocardiales</taxon>
        <taxon>Pseudonocardiaceae</taxon>
        <taxon>Saccharopolyspora</taxon>
    </lineage>
</organism>
<dbReference type="EMBL" id="RBXX01000002">
    <property type="protein sequence ID" value="RKT88389.1"/>
    <property type="molecule type" value="Genomic_DNA"/>
</dbReference>
<evidence type="ECO:0000313" key="8">
    <source>
        <dbReference type="Proteomes" id="UP000199398"/>
    </source>
</evidence>
<dbReference type="SUPFAM" id="SSF46785">
    <property type="entry name" value="Winged helix' DNA-binding domain"/>
    <property type="match status" value="1"/>
</dbReference>
<evidence type="ECO:0000313" key="6">
    <source>
        <dbReference type="EMBL" id="RKT88389.1"/>
    </source>
</evidence>
<dbReference type="RefSeq" id="WP_093145732.1">
    <property type="nucleotide sequence ID" value="NZ_FOUP01000001.1"/>
</dbReference>
<dbReference type="OrthoDB" id="5181972at2"/>
<dbReference type="PANTHER" id="PTHR33204:SF18">
    <property type="entry name" value="TRANSCRIPTIONAL REGULATORY PROTEIN"/>
    <property type="match status" value="1"/>
</dbReference>
<keyword evidence="1" id="KW-0805">Transcription regulation</keyword>
<keyword evidence="2 7" id="KW-0238">DNA-binding</keyword>
<sequence>MGLGRDYTGQDCSLARALEVVGERWTLLVLRDCFYGVRHFRDFQAHLDIPRAVLTARLKTLVSEGLLERHPHGTEVHYLLTERGIELWPAVYTLAQWGERWFSPGGARRIFSHATCDTDLTATGSCPACGTTPAPADIAIRQGPGADPTLREDPVSEALRRGPHRLLTALSPEPAYGEPNSSARS</sequence>
<evidence type="ECO:0000313" key="7">
    <source>
        <dbReference type="EMBL" id="SFM40858.1"/>
    </source>
</evidence>
<dbReference type="Proteomes" id="UP000199398">
    <property type="component" value="Unassembled WGS sequence"/>
</dbReference>
<dbReference type="InterPro" id="IPR002577">
    <property type="entry name" value="HTH_HxlR"/>
</dbReference>
<protein>
    <submittedName>
        <fullName evidence="7">DNA-binding transcriptional regulator, HxlR family</fullName>
    </submittedName>
    <submittedName>
        <fullName evidence="6">HxlR family transcriptional regulator</fullName>
    </submittedName>
</protein>
<evidence type="ECO:0000256" key="4">
    <source>
        <dbReference type="SAM" id="MobiDB-lite"/>
    </source>
</evidence>
<dbReference type="Pfam" id="PF01638">
    <property type="entry name" value="HxlR"/>
    <property type="match status" value="1"/>
</dbReference>
<evidence type="ECO:0000313" key="9">
    <source>
        <dbReference type="Proteomes" id="UP000270697"/>
    </source>
</evidence>
<evidence type="ECO:0000256" key="3">
    <source>
        <dbReference type="ARBA" id="ARBA00023163"/>
    </source>
</evidence>
<evidence type="ECO:0000256" key="1">
    <source>
        <dbReference type="ARBA" id="ARBA00023015"/>
    </source>
</evidence>
<feature type="compositionally biased region" description="Basic and acidic residues" evidence="4">
    <location>
        <begin position="149"/>
        <end position="160"/>
    </location>
</feature>
<dbReference type="Gene3D" id="1.10.10.10">
    <property type="entry name" value="Winged helix-like DNA-binding domain superfamily/Winged helix DNA-binding domain"/>
    <property type="match status" value="1"/>
</dbReference>
<dbReference type="InterPro" id="IPR036390">
    <property type="entry name" value="WH_DNA-bd_sf"/>
</dbReference>
<keyword evidence="9" id="KW-1185">Reference proteome</keyword>
<dbReference type="GO" id="GO:0003677">
    <property type="term" value="F:DNA binding"/>
    <property type="evidence" value="ECO:0007669"/>
    <property type="project" value="UniProtKB-KW"/>
</dbReference>
<feature type="region of interest" description="Disordered" evidence="4">
    <location>
        <begin position="140"/>
        <end position="185"/>
    </location>
</feature>
<keyword evidence="3" id="KW-0804">Transcription</keyword>
<accession>A0A1I4QLA2</accession>
<evidence type="ECO:0000256" key="2">
    <source>
        <dbReference type="ARBA" id="ARBA00023125"/>
    </source>
</evidence>
<reference evidence="7 8" key="1">
    <citation type="submission" date="2016-10" db="EMBL/GenBank/DDBJ databases">
        <authorList>
            <person name="de Groot N.N."/>
        </authorList>
    </citation>
    <scope>NUCLEOTIDE SEQUENCE [LARGE SCALE GENOMIC DNA]</scope>
    <source>
        <strain evidence="7 8">CPCC 201259</strain>
    </source>
</reference>
<dbReference type="AlphaFoldDB" id="A0A1I4QLA2"/>
<dbReference type="EMBL" id="FOUP01000001">
    <property type="protein sequence ID" value="SFM40858.1"/>
    <property type="molecule type" value="Genomic_DNA"/>
</dbReference>
<name>A0A1I4QLA2_9PSEU</name>
<evidence type="ECO:0000259" key="5">
    <source>
        <dbReference type="PROSITE" id="PS51118"/>
    </source>
</evidence>
<proteinExistence type="predicted"/>